<dbReference type="AlphaFoldDB" id="A0A4S2MXX1"/>
<accession>A0A4S2MXX1</accession>
<evidence type="ECO:0000256" key="2">
    <source>
        <dbReference type="SAM" id="Phobius"/>
    </source>
</evidence>
<keyword evidence="2" id="KW-1133">Transmembrane helix</keyword>
<evidence type="ECO:0000313" key="4">
    <source>
        <dbReference type="Proteomes" id="UP000298138"/>
    </source>
</evidence>
<protein>
    <submittedName>
        <fullName evidence="3">Uncharacterized protein</fullName>
    </submittedName>
</protein>
<organism evidence="3 4">
    <name type="scientific">Ascodesmis nigricans</name>
    <dbReference type="NCBI Taxonomy" id="341454"/>
    <lineage>
        <taxon>Eukaryota</taxon>
        <taxon>Fungi</taxon>
        <taxon>Dikarya</taxon>
        <taxon>Ascomycota</taxon>
        <taxon>Pezizomycotina</taxon>
        <taxon>Pezizomycetes</taxon>
        <taxon>Pezizales</taxon>
        <taxon>Ascodesmidaceae</taxon>
        <taxon>Ascodesmis</taxon>
    </lineage>
</organism>
<keyword evidence="4" id="KW-1185">Reference proteome</keyword>
<reference evidence="3 4" key="1">
    <citation type="submission" date="2019-04" db="EMBL/GenBank/DDBJ databases">
        <title>Comparative genomics and transcriptomics to analyze fruiting body development in filamentous ascomycetes.</title>
        <authorList>
            <consortium name="DOE Joint Genome Institute"/>
            <person name="Lutkenhaus R."/>
            <person name="Traeger S."/>
            <person name="Breuer J."/>
            <person name="Kuo A."/>
            <person name="Lipzen A."/>
            <person name="Pangilinan J."/>
            <person name="Dilworth D."/>
            <person name="Sandor L."/>
            <person name="Poggeler S."/>
            <person name="Barry K."/>
            <person name="Grigoriev I.V."/>
            <person name="Nowrousian M."/>
        </authorList>
    </citation>
    <scope>NUCLEOTIDE SEQUENCE [LARGE SCALE GENOMIC DNA]</scope>
    <source>
        <strain evidence="3 4">CBS 389.68</strain>
    </source>
</reference>
<evidence type="ECO:0000256" key="1">
    <source>
        <dbReference type="SAM" id="MobiDB-lite"/>
    </source>
</evidence>
<dbReference type="EMBL" id="ML220118">
    <property type="protein sequence ID" value="TGZ81568.1"/>
    <property type="molecule type" value="Genomic_DNA"/>
</dbReference>
<feature type="transmembrane region" description="Helical" evidence="2">
    <location>
        <begin position="26"/>
        <end position="47"/>
    </location>
</feature>
<sequence>MSKSRSRSPSSLSNYDPDSAQPRPRAALYALLITLSFLIITYNLFSIPFSFSVSKMRPSTLSSTTSAIPSPSHA</sequence>
<feature type="region of interest" description="Disordered" evidence="1">
    <location>
        <begin position="1"/>
        <end position="22"/>
    </location>
</feature>
<dbReference type="Proteomes" id="UP000298138">
    <property type="component" value="Unassembled WGS sequence"/>
</dbReference>
<proteinExistence type="predicted"/>
<keyword evidence="2" id="KW-0472">Membrane</keyword>
<name>A0A4S2MXX1_9PEZI</name>
<evidence type="ECO:0000313" key="3">
    <source>
        <dbReference type="EMBL" id="TGZ81568.1"/>
    </source>
</evidence>
<keyword evidence="2" id="KW-0812">Transmembrane</keyword>
<dbReference type="InParanoid" id="A0A4S2MXX1"/>
<gene>
    <name evidence="3" type="ORF">EX30DRAFT_340441</name>
</gene>